<accession>A0A0N5BF26</accession>
<organism evidence="1 2">
    <name type="scientific">Strongyloides papillosus</name>
    <name type="common">Intestinal threadworm</name>
    <dbReference type="NCBI Taxonomy" id="174720"/>
    <lineage>
        <taxon>Eukaryota</taxon>
        <taxon>Metazoa</taxon>
        <taxon>Ecdysozoa</taxon>
        <taxon>Nematoda</taxon>
        <taxon>Chromadorea</taxon>
        <taxon>Rhabditida</taxon>
        <taxon>Tylenchina</taxon>
        <taxon>Panagrolaimomorpha</taxon>
        <taxon>Strongyloidoidea</taxon>
        <taxon>Strongyloididae</taxon>
        <taxon>Strongyloides</taxon>
    </lineage>
</organism>
<dbReference type="Proteomes" id="UP000046392">
    <property type="component" value="Unplaced"/>
</dbReference>
<dbReference type="AlphaFoldDB" id="A0A0N5BF26"/>
<dbReference type="WBParaSite" id="SPAL_0000459575.1">
    <property type="protein sequence ID" value="SPAL_0000459575.1"/>
    <property type="gene ID" value="SPAL_0000459575"/>
</dbReference>
<name>A0A0N5BF26_STREA</name>
<reference evidence="2" key="1">
    <citation type="submission" date="2017-02" db="UniProtKB">
        <authorList>
            <consortium name="WormBaseParasite"/>
        </authorList>
    </citation>
    <scope>IDENTIFICATION</scope>
</reference>
<evidence type="ECO:0000313" key="2">
    <source>
        <dbReference type="WBParaSite" id="SPAL_0000459575.1"/>
    </source>
</evidence>
<sequence>LFRSVQKPSLEPSKSTDLLGKFLMMDIVPHSTEPITEAIYTRSVNHKNSPCSD</sequence>
<protein>
    <submittedName>
        <fullName evidence="2">Uncharacterized protein</fullName>
    </submittedName>
</protein>
<evidence type="ECO:0000313" key="1">
    <source>
        <dbReference type="Proteomes" id="UP000046392"/>
    </source>
</evidence>
<proteinExistence type="predicted"/>
<keyword evidence="1" id="KW-1185">Reference proteome</keyword>